<dbReference type="Proteomes" id="UP000410492">
    <property type="component" value="Unassembled WGS sequence"/>
</dbReference>
<proteinExistence type="predicted"/>
<organism evidence="2 3">
    <name type="scientific">Callosobruchus maculatus</name>
    <name type="common">Southern cowpea weevil</name>
    <name type="synonym">Pulse bruchid</name>
    <dbReference type="NCBI Taxonomy" id="64391"/>
    <lineage>
        <taxon>Eukaryota</taxon>
        <taxon>Metazoa</taxon>
        <taxon>Ecdysozoa</taxon>
        <taxon>Arthropoda</taxon>
        <taxon>Hexapoda</taxon>
        <taxon>Insecta</taxon>
        <taxon>Pterygota</taxon>
        <taxon>Neoptera</taxon>
        <taxon>Endopterygota</taxon>
        <taxon>Coleoptera</taxon>
        <taxon>Polyphaga</taxon>
        <taxon>Cucujiformia</taxon>
        <taxon>Chrysomeloidea</taxon>
        <taxon>Chrysomelidae</taxon>
        <taxon>Bruchinae</taxon>
        <taxon>Bruchini</taxon>
        <taxon>Callosobruchus</taxon>
    </lineage>
</organism>
<evidence type="ECO:0000313" key="3">
    <source>
        <dbReference type="Proteomes" id="UP000410492"/>
    </source>
</evidence>
<dbReference type="AlphaFoldDB" id="A0A653CX57"/>
<evidence type="ECO:0008006" key="4">
    <source>
        <dbReference type="Google" id="ProtNLM"/>
    </source>
</evidence>
<reference evidence="2 3" key="1">
    <citation type="submission" date="2019-01" db="EMBL/GenBank/DDBJ databases">
        <authorList>
            <person name="Sayadi A."/>
        </authorList>
    </citation>
    <scope>NUCLEOTIDE SEQUENCE [LARGE SCALE GENOMIC DNA]</scope>
</reference>
<evidence type="ECO:0000256" key="1">
    <source>
        <dbReference type="SAM" id="SignalP"/>
    </source>
</evidence>
<protein>
    <recommendedName>
        <fullName evidence="4">TIL domain-containing protein</fullName>
    </recommendedName>
</protein>
<dbReference type="EMBL" id="CAACVG010008979">
    <property type="protein sequence ID" value="VEN51673.1"/>
    <property type="molecule type" value="Genomic_DNA"/>
</dbReference>
<name>A0A653CX57_CALMS</name>
<feature type="chain" id="PRO_5024809133" description="TIL domain-containing protein" evidence="1">
    <location>
        <begin position="26"/>
        <end position="128"/>
    </location>
</feature>
<sequence>MVSKAFLFGMLVVLFAIVAVSEVQAGACETDVKETYKNTFGCVVNCKTFCERKGCVPNPERMCYGNRCLCASKNEVKAGVCETEVKETYKNTFGCVVNCKTFCNKHGCEPNPERMCYGTRCLCASKNM</sequence>
<keyword evidence="1" id="KW-0732">Signal</keyword>
<feature type="signal peptide" evidence="1">
    <location>
        <begin position="1"/>
        <end position="25"/>
    </location>
</feature>
<accession>A0A653CX57</accession>
<gene>
    <name evidence="2" type="ORF">CALMAC_LOCUS12059</name>
</gene>
<keyword evidence="3" id="KW-1185">Reference proteome</keyword>
<evidence type="ECO:0000313" key="2">
    <source>
        <dbReference type="EMBL" id="VEN51673.1"/>
    </source>
</evidence>